<proteinExistence type="predicted"/>
<accession>A0A0E9WSY3</accession>
<dbReference type="EMBL" id="GBXM01015211">
    <property type="protein sequence ID" value="JAH93366.1"/>
    <property type="molecule type" value="Transcribed_RNA"/>
</dbReference>
<organism evidence="1">
    <name type="scientific">Anguilla anguilla</name>
    <name type="common">European freshwater eel</name>
    <name type="synonym">Muraena anguilla</name>
    <dbReference type="NCBI Taxonomy" id="7936"/>
    <lineage>
        <taxon>Eukaryota</taxon>
        <taxon>Metazoa</taxon>
        <taxon>Chordata</taxon>
        <taxon>Craniata</taxon>
        <taxon>Vertebrata</taxon>
        <taxon>Euteleostomi</taxon>
        <taxon>Actinopterygii</taxon>
        <taxon>Neopterygii</taxon>
        <taxon>Teleostei</taxon>
        <taxon>Anguilliformes</taxon>
        <taxon>Anguillidae</taxon>
        <taxon>Anguilla</taxon>
    </lineage>
</organism>
<protein>
    <submittedName>
        <fullName evidence="1">Uncharacterized protein</fullName>
    </submittedName>
</protein>
<reference evidence="1" key="1">
    <citation type="submission" date="2014-11" db="EMBL/GenBank/DDBJ databases">
        <authorList>
            <person name="Amaro Gonzalez C."/>
        </authorList>
    </citation>
    <scope>NUCLEOTIDE SEQUENCE</scope>
</reference>
<dbReference type="AlphaFoldDB" id="A0A0E9WSY3"/>
<evidence type="ECO:0000313" key="1">
    <source>
        <dbReference type="EMBL" id="JAH93366.1"/>
    </source>
</evidence>
<sequence length="45" mass="5030">MVYKSPGASAHDACEAVKALKKTKSIIYYYGNSFYNHDSIRGLCQ</sequence>
<reference evidence="1" key="2">
    <citation type="journal article" date="2015" name="Fish Shellfish Immunol.">
        <title>Early steps in the European eel (Anguilla anguilla)-Vibrio vulnificus interaction in the gills: Role of the RtxA13 toxin.</title>
        <authorList>
            <person name="Callol A."/>
            <person name="Pajuelo D."/>
            <person name="Ebbesson L."/>
            <person name="Teles M."/>
            <person name="MacKenzie S."/>
            <person name="Amaro C."/>
        </authorList>
    </citation>
    <scope>NUCLEOTIDE SEQUENCE</scope>
</reference>
<name>A0A0E9WSY3_ANGAN</name>